<evidence type="ECO:0000256" key="2">
    <source>
        <dbReference type="ARBA" id="ARBA00010260"/>
    </source>
</evidence>
<keyword evidence="5" id="KW-0732">Signal</keyword>
<evidence type="ECO:0000256" key="4">
    <source>
        <dbReference type="ARBA" id="ARBA00022622"/>
    </source>
</evidence>
<evidence type="ECO:0000256" key="7">
    <source>
        <dbReference type="ARBA" id="ARBA00023136"/>
    </source>
</evidence>
<dbReference type="Pfam" id="PF01153">
    <property type="entry name" value="Glypican"/>
    <property type="match status" value="1"/>
</dbReference>
<evidence type="ECO:0000313" key="14">
    <source>
        <dbReference type="Proteomes" id="UP000197619"/>
    </source>
</evidence>
<evidence type="ECO:0000256" key="10">
    <source>
        <dbReference type="ARBA" id="ARBA00023288"/>
    </source>
</evidence>
<proteinExistence type="inferred from homology"/>
<dbReference type="GO" id="GO:0090263">
    <property type="term" value="P:positive regulation of canonical Wnt signaling pathway"/>
    <property type="evidence" value="ECO:0007669"/>
    <property type="project" value="TreeGrafter"/>
</dbReference>
<dbReference type="GO" id="GO:0009986">
    <property type="term" value="C:cell surface"/>
    <property type="evidence" value="ECO:0007669"/>
    <property type="project" value="TreeGrafter"/>
</dbReference>
<sequence>MGYCLSIVRGCLAGVAEVDLHWQGYLQCLEELSGALSGAHGIAHLLLNFQSLLRDALEQARINGPELSEQVNKICGPPVRKPEHSPGCSFDQNKDNQGLKMFSRDSEQTLTNRRKEFIRHLRPYRAFFGGLAEQLCGSELAAADGLRCWNGDDVVRRISSGQDLREEDHSDEVCVTAAEAQDISEESSVSPLSYPVVWLQWSSMKLKFKLPFQSYSQVL</sequence>
<keyword evidence="7 12" id="KW-0472">Membrane</keyword>
<comment type="function">
    <text evidence="12">Cell surface proteoglycan.</text>
</comment>
<dbReference type="InterPro" id="IPR001863">
    <property type="entry name" value="Glypican"/>
</dbReference>
<keyword evidence="10 12" id="KW-0449">Lipoprotein</keyword>
<evidence type="ECO:0000256" key="6">
    <source>
        <dbReference type="ARBA" id="ARBA00022974"/>
    </source>
</evidence>
<reference evidence="13 14" key="1">
    <citation type="submission" date="2017-05" db="EMBL/GenBank/DDBJ databases">
        <title>Genome of assembly of the Bengalese finch, Lonchura striata domestica.</title>
        <authorList>
            <person name="Colquitt B.M."/>
            <person name="Brainard M.S."/>
        </authorList>
    </citation>
    <scope>NUCLEOTIDE SEQUENCE [LARGE SCALE GENOMIC DNA]</scope>
    <source>
        <strain evidence="13">White83orange57</strain>
    </source>
</reference>
<keyword evidence="8" id="KW-0325">Glycoprotein</keyword>
<evidence type="ECO:0000256" key="12">
    <source>
        <dbReference type="RuleBase" id="RU003519"/>
    </source>
</evidence>
<gene>
    <name evidence="13" type="primary">GPC5</name>
    <name evidence="13" type="ORF">RLOC_00015074</name>
</gene>
<accession>A0A218UDK0</accession>
<dbReference type="GO" id="GO:0005576">
    <property type="term" value="C:extracellular region"/>
    <property type="evidence" value="ECO:0007669"/>
    <property type="project" value="TreeGrafter"/>
</dbReference>
<dbReference type="AlphaFoldDB" id="A0A218UDK0"/>
<dbReference type="GO" id="GO:1905475">
    <property type="term" value="P:regulation of protein localization to membrane"/>
    <property type="evidence" value="ECO:0007669"/>
    <property type="project" value="TreeGrafter"/>
</dbReference>
<evidence type="ECO:0000256" key="5">
    <source>
        <dbReference type="ARBA" id="ARBA00022729"/>
    </source>
</evidence>
<comment type="subcellular location">
    <subcellularLocation>
        <location evidence="1 12">Cell membrane</location>
        <topology evidence="1 12">Lipid-anchor</topology>
        <topology evidence="1 12">GPI-anchor</topology>
    </subcellularLocation>
</comment>
<evidence type="ECO:0000256" key="9">
    <source>
        <dbReference type="ARBA" id="ARBA00023207"/>
    </source>
</evidence>
<keyword evidence="3" id="KW-1003">Cell membrane</keyword>
<dbReference type="STRING" id="299123.ENSLSDP00000019914"/>
<name>A0A218UDK0_9PASE</name>
<dbReference type="GO" id="GO:0016477">
    <property type="term" value="P:cell migration"/>
    <property type="evidence" value="ECO:0007669"/>
    <property type="project" value="TreeGrafter"/>
</dbReference>
<dbReference type="EMBL" id="MUZQ01000393">
    <property type="protein sequence ID" value="OWK51867.1"/>
    <property type="molecule type" value="Genomic_DNA"/>
</dbReference>
<keyword evidence="4 12" id="KW-0336">GPI-anchor</keyword>
<dbReference type="PANTHER" id="PTHR10822">
    <property type="entry name" value="GLYPICAN"/>
    <property type="match status" value="1"/>
</dbReference>
<keyword evidence="9 12" id="KW-0357">Heparan sulfate</keyword>
<evidence type="ECO:0000256" key="8">
    <source>
        <dbReference type="ARBA" id="ARBA00023180"/>
    </source>
</evidence>
<protein>
    <submittedName>
        <fullName evidence="13">Glypican-5</fullName>
    </submittedName>
</protein>
<evidence type="ECO:0000256" key="3">
    <source>
        <dbReference type="ARBA" id="ARBA00022475"/>
    </source>
</evidence>
<dbReference type="Proteomes" id="UP000197619">
    <property type="component" value="Unassembled WGS sequence"/>
</dbReference>
<keyword evidence="6 12" id="KW-0654">Proteoglycan</keyword>
<keyword evidence="14" id="KW-1185">Reference proteome</keyword>
<evidence type="ECO:0000313" key="13">
    <source>
        <dbReference type="EMBL" id="OWK51867.1"/>
    </source>
</evidence>
<dbReference type="GO" id="GO:0098552">
    <property type="term" value="C:side of membrane"/>
    <property type="evidence" value="ECO:0007669"/>
    <property type="project" value="UniProtKB-KW"/>
</dbReference>
<dbReference type="GO" id="GO:0005886">
    <property type="term" value="C:plasma membrane"/>
    <property type="evidence" value="ECO:0007669"/>
    <property type="project" value="UniProtKB-SubCell"/>
</dbReference>
<comment type="similarity">
    <text evidence="2 11">Belongs to the glypican family.</text>
</comment>
<evidence type="ECO:0000256" key="11">
    <source>
        <dbReference type="RuleBase" id="RU003518"/>
    </source>
</evidence>
<evidence type="ECO:0000256" key="1">
    <source>
        <dbReference type="ARBA" id="ARBA00004609"/>
    </source>
</evidence>
<organism evidence="13 14">
    <name type="scientific">Lonchura striata</name>
    <name type="common">white-rumped munia</name>
    <dbReference type="NCBI Taxonomy" id="40157"/>
    <lineage>
        <taxon>Eukaryota</taxon>
        <taxon>Metazoa</taxon>
        <taxon>Chordata</taxon>
        <taxon>Craniata</taxon>
        <taxon>Vertebrata</taxon>
        <taxon>Euteleostomi</taxon>
        <taxon>Archelosauria</taxon>
        <taxon>Archosauria</taxon>
        <taxon>Dinosauria</taxon>
        <taxon>Saurischia</taxon>
        <taxon>Theropoda</taxon>
        <taxon>Coelurosauria</taxon>
        <taxon>Aves</taxon>
        <taxon>Neognathae</taxon>
        <taxon>Neoaves</taxon>
        <taxon>Telluraves</taxon>
        <taxon>Australaves</taxon>
        <taxon>Passeriformes</taxon>
        <taxon>Passeroidea</taxon>
        <taxon>Estrildidae</taxon>
        <taxon>Estrildinae</taxon>
        <taxon>Lonchura</taxon>
    </lineage>
</organism>
<comment type="caution">
    <text evidence="13">The sequence shown here is derived from an EMBL/GenBank/DDBJ whole genome shotgun (WGS) entry which is preliminary data.</text>
</comment>
<dbReference type="PANTHER" id="PTHR10822:SF12">
    <property type="entry name" value="GLYPICAN-5"/>
    <property type="match status" value="1"/>
</dbReference>